<dbReference type="HOGENOM" id="CLU_1321207_0_0_1"/>
<proteinExistence type="predicted"/>
<reference evidence="2 3" key="1">
    <citation type="journal article" date="2009" name="PLoS Genet.">
        <title>The genome of Nectria haematococca: contribution of supernumerary chromosomes to gene expansion.</title>
        <authorList>
            <person name="Coleman J.J."/>
            <person name="Rounsley S.D."/>
            <person name="Rodriguez-Carres M."/>
            <person name="Kuo A."/>
            <person name="Wasmann C.C."/>
            <person name="Grimwood J."/>
            <person name="Schmutz J."/>
            <person name="Taga M."/>
            <person name="White G.J."/>
            <person name="Zhou S."/>
            <person name="Schwartz D.C."/>
            <person name="Freitag M."/>
            <person name="Ma L.J."/>
            <person name="Danchin E.G."/>
            <person name="Henrissat B."/>
            <person name="Coutinho P.M."/>
            <person name="Nelson D.R."/>
            <person name="Straney D."/>
            <person name="Napoli C.A."/>
            <person name="Barker B.M."/>
            <person name="Gribskov M."/>
            <person name="Rep M."/>
            <person name="Kroken S."/>
            <person name="Molnar I."/>
            <person name="Rensing C."/>
            <person name="Kennell J.C."/>
            <person name="Zamora J."/>
            <person name="Farman M.L."/>
            <person name="Selker E.U."/>
            <person name="Salamov A."/>
            <person name="Shapiro H."/>
            <person name="Pangilinan J."/>
            <person name="Lindquist E."/>
            <person name="Lamers C."/>
            <person name="Grigoriev I.V."/>
            <person name="Geiser D.M."/>
            <person name="Covert S.F."/>
            <person name="Temporini E."/>
            <person name="Vanetten H.D."/>
        </authorList>
    </citation>
    <scope>NUCLEOTIDE SEQUENCE [LARGE SCALE GENOMIC DNA]</scope>
    <source>
        <strain evidence="3">ATCC MYA-4622 / CBS 123669 / FGSC 9596 / NRRL 45880 / 77-13-4</strain>
    </source>
</reference>
<dbReference type="EMBL" id="GG698910">
    <property type="protein sequence ID" value="EEU40407.1"/>
    <property type="molecule type" value="Genomic_DNA"/>
</dbReference>
<feature type="region of interest" description="Disordered" evidence="1">
    <location>
        <begin position="24"/>
        <end position="117"/>
    </location>
</feature>
<dbReference type="KEGG" id="nhe:NECHADRAFT_76639"/>
<name>C7Z4U4_FUSV7</name>
<evidence type="ECO:0000256" key="1">
    <source>
        <dbReference type="SAM" id="MobiDB-lite"/>
    </source>
</evidence>
<dbReference type="GeneID" id="9678503"/>
<feature type="compositionally biased region" description="Low complexity" evidence="1">
    <location>
        <begin position="108"/>
        <end position="117"/>
    </location>
</feature>
<dbReference type="AlphaFoldDB" id="C7Z4U4"/>
<feature type="compositionally biased region" description="Low complexity" evidence="1">
    <location>
        <begin position="65"/>
        <end position="84"/>
    </location>
</feature>
<dbReference type="InParanoid" id="C7Z4U4"/>
<evidence type="ECO:0000313" key="3">
    <source>
        <dbReference type="Proteomes" id="UP000005206"/>
    </source>
</evidence>
<keyword evidence="3" id="KW-1185">Reference proteome</keyword>
<dbReference type="Proteomes" id="UP000005206">
    <property type="component" value="Chromosome 2"/>
</dbReference>
<gene>
    <name evidence="2" type="ORF">NECHADRAFT_76639</name>
</gene>
<dbReference type="RefSeq" id="XP_003046120.1">
    <property type="nucleotide sequence ID" value="XM_003046074.1"/>
</dbReference>
<evidence type="ECO:0000313" key="2">
    <source>
        <dbReference type="EMBL" id="EEU40407.1"/>
    </source>
</evidence>
<protein>
    <submittedName>
        <fullName evidence="2">Uncharacterized protein</fullName>
    </submittedName>
</protein>
<organism evidence="2 3">
    <name type="scientific">Fusarium vanettenii (strain ATCC MYA-4622 / CBS 123669 / FGSC 9596 / NRRL 45880 / 77-13-4)</name>
    <name type="common">Fusarium solani subsp. pisi</name>
    <dbReference type="NCBI Taxonomy" id="660122"/>
    <lineage>
        <taxon>Eukaryota</taxon>
        <taxon>Fungi</taxon>
        <taxon>Dikarya</taxon>
        <taxon>Ascomycota</taxon>
        <taxon>Pezizomycotina</taxon>
        <taxon>Sordariomycetes</taxon>
        <taxon>Hypocreomycetidae</taxon>
        <taxon>Hypocreales</taxon>
        <taxon>Nectriaceae</taxon>
        <taxon>Fusarium</taxon>
        <taxon>Fusarium solani species complex</taxon>
        <taxon>Fusarium vanettenii</taxon>
    </lineage>
</organism>
<accession>C7Z4U4</accession>
<dbReference type="VEuPathDB" id="FungiDB:NECHADRAFT_76639"/>
<sequence length="208" mass="20349">MLGGGGGGGNLDLSKLTPAQLHALGAGLAGRPSGPAAGVTKTQTTAQPGLGTSKFARARREKAAAKAASSSSSSTTSVSTSSASAEKEAIRPASAAEVPESEPEPKPEAAAAKSSEAVPEVAVDYIDCNLGPGSNPSLPASSSAALKTSPVIIPVFEKTAAAATSSAAVEVPKPEATAAKSSEAMPEAAVDFVDCSLGEKVDEEMTGA</sequence>